<feature type="domain" description="C2H2-type" evidence="13">
    <location>
        <begin position="786"/>
        <end position="813"/>
    </location>
</feature>
<dbReference type="PANTHER" id="PTHR24390:SF235">
    <property type="entry name" value="GH09339P-RELATED"/>
    <property type="match status" value="1"/>
</dbReference>
<dbReference type="PROSITE" id="PS00028">
    <property type="entry name" value="ZINC_FINGER_C2H2_1"/>
    <property type="match status" value="7"/>
</dbReference>
<dbReference type="FunFam" id="3.30.160.60:FF:001370">
    <property type="entry name" value="Zinc finger protein"/>
    <property type="match status" value="1"/>
</dbReference>
<evidence type="ECO:0000256" key="9">
    <source>
        <dbReference type="ARBA" id="ARBA00023163"/>
    </source>
</evidence>
<evidence type="ECO:0000256" key="2">
    <source>
        <dbReference type="ARBA" id="ARBA00006991"/>
    </source>
</evidence>
<evidence type="ECO:0000256" key="7">
    <source>
        <dbReference type="ARBA" id="ARBA00023015"/>
    </source>
</evidence>
<keyword evidence="8" id="KW-0238">DNA-binding</keyword>
<feature type="compositionally biased region" description="Basic and acidic residues" evidence="12">
    <location>
        <begin position="65"/>
        <end position="78"/>
    </location>
</feature>
<evidence type="ECO:0000256" key="3">
    <source>
        <dbReference type="ARBA" id="ARBA00022723"/>
    </source>
</evidence>
<evidence type="ECO:0000256" key="8">
    <source>
        <dbReference type="ARBA" id="ARBA00023125"/>
    </source>
</evidence>
<feature type="region of interest" description="Disordered" evidence="12">
    <location>
        <begin position="970"/>
        <end position="1032"/>
    </location>
</feature>
<dbReference type="Pfam" id="PF00096">
    <property type="entry name" value="zf-C2H2"/>
    <property type="match status" value="5"/>
</dbReference>
<feature type="domain" description="C2H2-type" evidence="13">
    <location>
        <begin position="871"/>
        <end position="894"/>
    </location>
</feature>
<keyword evidence="3" id="KW-0479">Metal-binding</keyword>
<evidence type="ECO:0000313" key="15">
    <source>
        <dbReference type="Proteomes" id="UP001634394"/>
    </source>
</evidence>
<evidence type="ECO:0000313" key="14">
    <source>
        <dbReference type="EMBL" id="KAL3892145.1"/>
    </source>
</evidence>
<comment type="subcellular location">
    <subcellularLocation>
        <location evidence="1">Nucleus</location>
    </subcellularLocation>
</comment>
<dbReference type="PANTHER" id="PTHR24390">
    <property type="entry name" value="ZINC FINGER PROTEIN"/>
    <property type="match status" value="1"/>
</dbReference>
<protein>
    <recommendedName>
        <fullName evidence="13">C2H2-type domain-containing protein</fullName>
    </recommendedName>
</protein>
<evidence type="ECO:0000256" key="5">
    <source>
        <dbReference type="ARBA" id="ARBA00022771"/>
    </source>
</evidence>
<comment type="similarity">
    <text evidence="2">Belongs to the krueppel C2H2-type zinc-finger protein family.</text>
</comment>
<sequence length="1032" mass="114321">METGDETQESRLSTILDLLITKAFHTDLGNNADNTRDGPECADAELLESLTLLKEQPRNAAKIQNHSDSERKNKMNKSEIKLTVPKVTPGLEDKRRSKFPGLSNLLKLHWDAQKDRVVKQMREASAKVKENVDTPVIPFKIARRQSCEVLKRTYSTMAAKEAVDSEDGSSSLSHGSDAASTGQECRFEEKRHESSFSEDDSDIEFGSLVIDFENEGSSMDHLPVKKPKVSRSPTVGLRKNDGVNMCSGEENVEVACNKKGNVKRSLRIALRKRKKNKDNVRKLEAFDIRSLIVPTGVIIPNKNLCGQPPLFITEVTNVSCNADSSGESTVTLNSIQHENNCETETSQQNITVSGIPATMVLNIDDNMRAAVLSGAKSILAKLQIIPGLSSSITPISTTDTSTNSMVTSVAEKFVESASSVTLATPESAFAKATSKTPVTLALKPDAEAVVSHQLTRALPLVSDSSVYSQSRISTSTVFSSITPKTSISAVSVTNKMMNTEADIPLATTSSSPSIPVSTTIPAHAVQWKHMVGCPMPAFPAFTSRTEGLDSMEASKVANLVSVIPSSTAKESIDQEGTITSPKPATNDKEKCSIESALKVKENCIPIAVSSKRHNPKQFGVNNVDDKQLPSKKNTKRKELGNKEKEERKPDMLTSKGVEPVMNDKENKAISAMLKTWSRPLAQSIAEALNSPPLFSSTDLVPARGTDAQDHESYPQFMEKIHKDGKNQVAWKCSLCNKMFSRNYTYKRHLATHMGDRPYVCKTCGKGFTDKRYLYKHMRWHTGDKLLFCNVCQRPFSDESGLKKHSRLHSGENMCHCDTCGKMFSDKSTLRRHLLNVHQGVKPFKCGLCDLSFVFRSHLEDHMRRHTGEKPYQCQFCGRGFAQIGTRNRHEKGHSSWGVERKYMCLLCQQIFPHPNTLKKHYNECHAEDQLKSKTESTVAEKFEDEDFEEVDINDIAKELKDEIDTVTNTYLKDSSNTNSSIDEHGATTEEDDTDNSGSDDCSSDDMDESSDEDSSQMKEEGQKPVVKHEPVD</sequence>
<dbReference type="EMBL" id="JBJQND010000001">
    <property type="protein sequence ID" value="KAL3892145.1"/>
    <property type="molecule type" value="Genomic_DNA"/>
</dbReference>
<feature type="region of interest" description="Disordered" evidence="12">
    <location>
        <begin position="614"/>
        <end position="652"/>
    </location>
</feature>
<keyword evidence="5 11" id="KW-0863">Zinc-finger</keyword>
<dbReference type="SMART" id="SM00355">
    <property type="entry name" value="ZnF_C2H2"/>
    <property type="match status" value="7"/>
</dbReference>
<evidence type="ECO:0000256" key="11">
    <source>
        <dbReference type="PROSITE-ProRule" id="PRU00042"/>
    </source>
</evidence>
<feature type="domain" description="C2H2-type" evidence="13">
    <location>
        <begin position="843"/>
        <end position="870"/>
    </location>
</feature>
<name>A0ABD3Y0Z8_SINWO</name>
<evidence type="ECO:0000256" key="4">
    <source>
        <dbReference type="ARBA" id="ARBA00022737"/>
    </source>
</evidence>
<evidence type="ECO:0000256" key="6">
    <source>
        <dbReference type="ARBA" id="ARBA00022833"/>
    </source>
</evidence>
<dbReference type="GO" id="GO:0003690">
    <property type="term" value="F:double-stranded DNA binding"/>
    <property type="evidence" value="ECO:0007669"/>
    <property type="project" value="UniProtKB-ARBA"/>
</dbReference>
<feature type="compositionally biased region" description="Low complexity" evidence="12">
    <location>
        <begin position="168"/>
        <end position="180"/>
    </location>
</feature>
<dbReference type="Proteomes" id="UP001634394">
    <property type="component" value="Unassembled WGS sequence"/>
</dbReference>
<reference evidence="14 15" key="1">
    <citation type="submission" date="2024-11" db="EMBL/GenBank/DDBJ databases">
        <title>Chromosome-level genome assembly of the freshwater bivalve Anodonta woodiana.</title>
        <authorList>
            <person name="Chen X."/>
        </authorList>
    </citation>
    <scope>NUCLEOTIDE SEQUENCE [LARGE SCALE GENOMIC DNA]</scope>
    <source>
        <strain evidence="14">MN2024</strain>
        <tissue evidence="14">Gills</tissue>
    </source>
</reference>
<feature type="compositionally biased region" description="Basic and acidic residues" evidence="12">
    <location>
        <begin position="636"/>
        <end position="650"/>
    </location>
</feature>
<keyword evidence="15" id="KW-1185">Reference proteome</keyword>
<keyword evidence="4" id="KW-0677">Repeat</keyword>
<dbReference type="GO" id="GO:0008270">
    <property type="term" value="F:zinc ion binding"/>
    <property type="evidence" value="ECO:0007669"/>
    <property type="project" value="UniProtKB-KW"/>
</dbReference>
<keyword evidence="7" id="KW-0805">Transcription regulation</keyword>
<evidence type="ECO:0000256" key="1">
    <source>
        <dbReference type="ARBA" id="ARBA00004123"/>
    </source>
</evidence>
<feature type="compositionally biased region" description="Basic and acidic residues" evidence="12">
    <location>
        <begin position="1015"/>
        <end position="1032"/>
    </location>
</feature>
<evidence type="ECO:0000256" key="12">
    <source>
        <dbReference type="SAM" id="MobiDB-lite"/>
    </source>
</evidence>
<evidence type="ECO:0000256" key="10">
    <source>
        <dbReference type="ARBA" id="ARBA00023242"/>
    </source>
</evidence>
<dbReference type="FunFam" id="3.30.160.60:FF:001557">
    <property type="entry name" value="Transcription factor E4F1"/>
    <property type="match status" value="1"/>
</dbReference>
<comment type="caution">
    <text evidence="14">The sequence shown here is derived from an EMBL/GenBank/DDBJ whole genome shotgun (WGS) entry which is preliminary data.</text>
</comment>
<feature type="compositionally biased region" description="Basic and acidic residues" evidence="12">
    <location>
        <begin position="185"/>
        <end position="195"/>
    </location>
</feature>
<feature type="compositionally biased region" description="Acidic residues" evidence="12">
    <location>
        <begin position="1001"/>
        <end position="1014"/>
    </location>
</feature>
<feature type="compositionally biased region" description="Polar residues" evidence="12">
    <location>
        <begin position="970"/>
        <end position="980"/>
    </location>
</feature>
<feature type="domain" description="C2H2-type" evidence="13">
    <location>
        <begin position="902"/>
        <end position="930"/>
    </location>
</feature>
<keyword evidence="9" id="KW-0804">Transcription</keyword>
<dbReference type="InterPro" id="IPR013087">
    <property type="entry name" value="Znf_C2H2_type"/>
</dbReference>
<feature type="domain" description="C2H2-type" evidence="13">
    <location>
        <begin position="758"/>
        <end position="785"/>
    </location>
</feature>
<keyword evidence="6" id="KW-0862">Zinc</keyword>
<evidence type="ECO:0000259" key="13">
    <source>
        <dbReference type="PROSITE" id="PS50157"/>
    </source>
</evidence>
<dbReference type="GO" id="GO:0005634">
    <property type="term" value="C:nucleus"/>
    <property type="evidence" value="ECO:0007669"/>
    <property type="project" value="UniProtKB-SubCell"/>
</dbReference>
<dbReference type="GO" id="GO:0045944">
    <property type="term" value="P:positive regulation of transcription by RNA polymerase II"/>
    <property type="evidence" value="ECO:0007669"/>
    <property type="project" value="UniProtKB-ARBA"/>
</dbReference>
<dbReference type="PROSITE" id="PS50157">
    <property type="entry name" value="ZINC_FINGER_C2H2_2"/>
    <property type="match status" value="7"/>
</dbReference>
<proteinExistence type="inferred from homology"/>
<dbReference type="SUPFAM" id="SSF57667">
    <property type="entry name" value="beta-beta-alpha zinc fingers"/>
    <property type="match status" value="3"/>
</dbReference>
<feature type="domain" description="C2H2-type" evidence="13">
    <location>
        <begin position="814"/>
        <end position="842"/>
    </location>
</feature>
<dbReference type="FunFam" id="3.30.160.60:FF:000184">
    <property type="entry name" value="Zinc finger protein 333"/>
    <property type="match status" value="1"/>
</dbReference>
<dbReference type="AlphaFoldDB" id="A0ABD3Y0Z8"/>
<gene>
    <name evidence="14" type="ORF">ACJMK2_004382</name>
</gene>
<organism evidence="14 15">
    <name type="scientific">Sinanodonta woodiana</name>
    <name type="common">Chinese pond mussel</name>
    <name type="synonym">Anodonta woodiana</name>
    <dbReference type="NCBI Taxonomy" id="1069815"/>
    <lineage>
        <taxon>Eukaryota</taxon>
        <taxon>Metazoa</taxon>
        <taxon>Spiralia</taxon>
        <taxon>Lophotrochozoa</taxon>
        <taxon>Mollusca</taxon>
        <taxon>Bivalvia</taxon>
        <taxon>Autobranchia</taxon>
        <taxon>Heteroconchia</taxon>
        <taxon>Palaeoheterodonta</taxon>
        <taxon>Unionida</taxon>
        <taxon>Unionoidea</taxon>
        <taxon>Unionidae</taxon>
        <taxon>Unioninae</taxon>
        <taxon>Sinanodonta</taxon>
    </lineage>
</organism>
<dbReference type="Gene3D" id="3.30.160.60">
    <property type="entry name" value="Classic Zinc Finger"/>
    <property type="match status" value="6"/>
</dbReference>
<feature type="domain" description="C2H2-type" evidence="13">
    <location>
        <begin position="730"/>
        <end position="757"/>
    </location>
</feature>
<accession>A0ABD3Y0Z8</accession>
<feature type="region of interest" description="Disordered" evidence="12">
    <location>
        <begin position="59"/>
        <end position="78"/>
    </location>
</feature>
<dbReference type="InterPro" id="IPR036236">
    <property type="entry name" value="Znf_C2H2_sf"/>
</dbReference>
<feature type="region of interest" description="Disordered" evidence="12">
    <location>
        <begin position="161"/>
        <end position="199"/>
    </location>
</feature>
<keyword evidence="10" id="KW-0539">Nucleus</keyword>